<feature type="transmembrane region" description="Helical" evidence="8">
    <location>
        <begin position="24"/>
        <end position="44"/>
    </location>
</feature>
<dbReference type="RefSeq" id="WP_169405191.1">
    <property type="nucleotide sequence ID" value="NZ_JAADJU010000014.1"/>
</dbReference>
<evidence type="ECO:0000256" key="1">
    <source>
        <dbReference type="ARBA" id="ARBA00004651"/>
    </source>
</evidence>
<sequence length="376" mass="41779">MKTFSCDRVRGLVVKELQELCRDYVSLTLILLIPLIQLLIYGFAVNTDVRQLPTVLINNDSGYLSRSFVQGMVNTDYFDILPGEYNEQQAQRVLLQGKASFVITIPSTFTRQLLRGEVPDLLVQADAVDAVTINNAVNAMQTLPQYIIASNLPGGLRSEDNHDKININVQKMFNPELIEQFNFIPAVCICLLNSVLVLMSSLSIIKEKETGALENMLVYPISPLEFIIGKMAPYAIIGIVEATLIFSAAFAAFHLPFLGSIVLLVLVILIFIIISLTIGVIISSISKTQLQAMQFSITYFLPSIMLSGFISPFQGMPHWAQLTGKLLPSTYLMRISREIIIKGVSFADILPDVLALMAMMLILLALALYIKRRTLD</sequence>
<dbReference type="PANTHER" id="PTHR30294:SF29">
    <property type="entry name" value="MULTIDRUG ABC TRANSPORTER PERMEASE YBHS-RELATED"/>
    <property type="match status" value="1"/>
</dbReference>
<evidence type="ECO:0000256" key="7">
    <source>
        <dbReference type="ARBA" id="ARBA00023136"/>
    </source>
</evidence>
<protein>
    <submittedName>
        <fullName evidence="10">ABC transporter permease</fullName>
    </submittedName>
</protein>
<keyword evidence="4" id="KW-1003">Cell membrane</keyword>
<reference evidence="10 11" key="1">
    <citation type="submission" date="2020-01" db="EMBL/GenBank/DDBJ databases">
        <authorList>
            <person name="Lee S.D."/>
        </authorList>
    </citation>
    <scope>NUCLEOTIDE SEQUENCE [LARGE SCALE GENOMIC DNA]</scope>
    <source>
        <strain evidence="10 11">SAP-1</strain>
    </source>
</reference>
<dbReference type="PROSITE" id="PS51012">
    <property type="entry name" value="ABC_TM2"/>
    <property type="match status" value="1"/>
</dbReference>
<comment type="similarity">
    <text evidence="2">Belongs to the ABC-2 integral membrane protein family.</text>
</comment>
<feature type="transmembrane region" description="Helical" evidence="8">
    <location>
        <begin position="234"/>
        <end position="255"/>
    </location>
</feature>
<dbReference type="Pfam" id="PF12698">
    <property type="entry name" value="ABC2_membrane_3"/>
    <property type="match status" value="1"/>
</dbReference>
<evidence type="ECO:0000313" key="11">
    <source>
        <dbReference type="Proteomes" id="UP000585363"/>
    </source>
</evidence>
<dbReference type="EMBL" id="JAADJU010000014">
    <property type="protein sequence ID" value="NMP29483.1"/>
    <property type="molecule type" value="Genomic_DNA"/>
</dbReference>
<dbReference type="Gene3D" id="3.40.1710.10">
    <property type="entry name" value="abc type-2 transporter like domain"/>
    <property type="match status" value="1"/>
</dbReference>
<keyword evidence="11" id="KW-1185">Reference proteome</keyword>
<comment type="caution">
    <text evidence="10">The sequence shown here is derived from an EMBL/GenBank/DDBJ whole genome shotgun (WGS) entry which is preliminary data.</text>
</comment>
<evidence type="ECO:0000259" key="9">
    <source>
        <dbReference type="PROSITE" id="PS51012"/>
    </source>
</evidence>
<feature type="transmembrane region" description="Helical" evidence="8">
    <location>
        <begin position="353"/>
        <end position="370"/>
    </location>
</feature>
<keyword evidence="3" id="KW-0813">Transport</keyword>
<feature type="transmembrane region" description="Helical" evidence="8">
    <location>
        <begin position="261"/>
        <end position="285"/>
    </location>
</feature>
<organism evidence="10 11">
    <name type="scientific">Rouxiella aceris</name>
    <dbReference type="NCBI Taxonomy" id="2703884"/>
    <lineage>
        <taxon>Bacteria</taxon>
        <taxon>Pseudomonadati</taxon>
        <taxon>Pseudomonadota</taxon>
        <taxon>Gammaproteobacteria</taxon>
        <taxon>Enterobacterales</taxon>
        <taxon>Yersiniaceae</taxon>
        <taxon>Rouxiella</taxon>
    </lineage>
</organism>
<keyword evidence="6 8" id="KW-1133">Transmembrane helix</keyword>
<dbReference type="GO" id="GO:0005886">
    <property type="term" value="C:plasma membrane"/>
    <property type="evidence" value="ECO:0007669"/>
    <property type="project" value="UniProtKB-SubCell"/>
</dbReference>
<comment type="subcellular location">
    <subcellularLocation>
        <location evidence="1">Cell membrane</location>
        <topology evidence="1">Multi-pass membrane protein</topology>
    </subcellularLocation>
</comment>
<evidence type="ECO:0000256" key="8">
    <source>
        <dbReference type="SAM" id="Phobius"/>
    </source>
</evidence>
<proteinExistence type="inferred from homology"/>
<feature type="transmembrane region" description="Helical" evidence="8">
    <location>
        <begin position="297"/>
        <end position="316"/>
    </location>
</feature>
<dbReference type="Proteomes" id="UP000585363">
    <property type="component" value="Unassembled WGS sequence"/>
</dbReference>
<feature type="transmembrane region" description="Helical" evidence="8">
    <location>
        <begin position="183"/>
        <end position="205"/>
    </location>
</feature>
<feature type="domain" description="ABC transmembrane type-2" evidence="9">
    <location>
        <begin position="130"/>
        <end position="374"/>
    </location>
</feature>
<name>A0A848MQ79_9GAMM</name>
<gene>
    <name evidence="10" type="ORF">GW590_21790</name>
</gene>
<dbReference type="PANTHER" id="PTHR30294">
    <property type="entry name" value="MEMBRANE COMPONENT OF ABC TRANSPORTER YHHJ-RELATED"/>
    <property type="match status" value="1"/>
</dbReference>
<evidence type="ECO:0000313" key="10">
    <source>
        <dbReference type="EMBL" id="NMP29483.1"/>
    </source>
</evidence>
<evidence type="ECO:0000256" key="2">
    <source>
        <dbReference type="ARBA" id="ARBA00007783"/>
    </source>
</evidence>
<evidence type="ECO:0000256" key="3">
    <source>
        <dbReference type="ARBA" id="ARBA00022448"/>
    </source>
</evidence>
<reference evidence="10 11" key="2">
    <citation type="submission" date="2020-06" db="EMBL/GenBank/DDBJ databases">
        <title>Polyphasic characterization of a Rahnella strain isolated from tree sap.</title>
        <authorList>
            <person name="Kim I.S."/>
        </authorList>
    </citation>
    <scope>NUCLEOTIDE SEQUENCE [LARGE SCALE GENOMIC DNA]</scope>
    <source>
        <strain evidence="10 11">SAP-1</strain>
    </source>
</reference>
<evidence type="ECO:0000256" key="4">
    <source>
        <dbReference type="ARBA" id="ARBA00022475"/>
    </source>
</evidence>
<accession>A0A848MQ79</accession>
<dbReference type="AlphaFoldDB" id="A0A848MQ79"/>
<dbReference type="InterPro" id="IPR047817">
    <property type="entry name" value="ABC2_TM_bact-type"/>
</dbReference>
<dbReference type="InterPro" id="IPR013525">
    <property type="entry name" value="ABC2_TM"/>
</dbReference>
<dbReference type="InterPro" id="IPR051449">
    <property type="entry name" value="ABC-2_transporter_component"/>
</dbReference>
<keyword evidence="5 8" id="KW-0812">Transmembrane</keyword>
<evidence type="ECO:0000256" key="5">
    <source>
        <dbReference type="ARBA" id="ARBA00022692"/>
    </source>
</evidence>
<dbReference type="GO" id="GO:0140359">
    <property type="term" value="F:ABC-type transporter activity"/>
    <property type="evidence" value="ECO:0007669"/>
    <property type="project" value="InterPro"/>
</dbReference>
<keyword evidence="7 8" id="KW-0472">Membrane</keyword>
<evidence type="ECO:0000256" key="6">
    <source>
        <dbReference type="ARBA" id="ARBA00022989"/>
    </source>
</evidence>